<gene>
    <name evidence="11" type="ORF">RMN56_28700</name>
</gene>
<dbReference type="RefSeq" id="WP_313720917.1">
    <property type="nucleotide sequence ID" value="NZ_CP134876.1"/>
</dbReference>
<evidence type="ECO:0000313" key="12">
    <source>
        <dbReference type="Proteomes" id="UP001303001"/>
    </source>
</evidence>
<evidence type="ECO:0000256" key="3">
    <source>
        <dbReference type="ARBA" id="ARBA00022553"/>
    </source>
</evidence>
<keyword evidence="3" id="KW-0597">Phosphoprotein</keyword>
<dbReference type="PANTHER" id="PTHR24421:SF10">
    <property type="entry name" value="NITRATE_NITRITE SENSOR PROTEIN NARQ"/>
    <property type="match status" value="1"/>
</dbReference>
<dbReference type="SMART" id="SM00387">
    <property type="entry name" value="HATPase_c"/>
    <property type="match status" value="1"/>
</dbReference>
<proteinExistence type="predicted"/>
<keyword evidence="6 11" id="KW-0418">Kinase</keyword>
<feature type="transmembrane region" description="Helical" evidence="9">
    <location>
        <begin position="83"/>
        <end position="101"/>
    </location>
</feature>
<dbReference type="EC" id="2.7.13.3" evidence="2"/>
<keyword evidence="5" id="KW-0547">Nucleotide-binding</keyword>
<feature type="transmembrane region" description="Helical" evidence="9">
    <location>
        <begin position="128"/>
        <end position="149"/>
    </location>
</feature>
<comment type="catalytic activity">
    <reaction evidence="1">
        <text>ATP + protein L-histidine = ADP + protein N-phospho-L-histidine.</text>
        <dbReference type="EC" id="2.7.13.3"/>
    </reaction>
</comment>
<keyword evidence="4" id="KW-0808">Transferase</keyword>
<evidence type="ECO:0000256" key="5">
    <source>
        <dbReference type="ARBA" id="ARBA00022741"/>
    </source>
</evidence>
<evidence type="ECO:0000256" key="4">
    <source>
        <dbReference type="ARBA" id="ARBA00022679"/>
    </source>
</evidence>
<keyword evidence="9" id="KW-1133">Transmembrane helix</keyword>
<dbReference type="Pfam" id="PF23539">
    <property type="entry name" value="DUF7134"/>
    <property type="match status" value="1"/>
</dbReference>
<dbReference type="InterPro" id="IPR050482">
    <property type="entry name" value="Sensor_HK_TwoCompSys"/>
</dbReference>
<keyword evidence="9" id="KW-0472">Membrane</keyword>
<dbReference type="InterPro" id="IPR036890">
    <property type="entry name" value="HATPase_C_sf"/>
</dbReference>
<evidence type="ECO:0000256" key="2">
    <source>
        <dbReference type="ARBA" id="ARBA00012438"/>
    </source>
</evidence>
<reference evidence="11 12" key="1">
    <citation type="submission" date="2023-09" db="EMBL/GenBank/DDBJ databases">
        <title>Micromonospora halotolerans DSM 45598 genome sequence.</title>
        <authorList>
            <person name="Mo P."/>
        </authorList>
    </citation>
    <scope>NUCLEOTIDE SEQUENCE [LARGE SCALE GENOMIC DNA]</scope>
    <source>
        <strain evidence="11 12">DSM 45598</strain>
    </source>
</reference>
<feature type="transmembrane region" description="Helical" evidence="9">
    <location>
        <begin position="14"/>
        <end position="37"/>
    </location>
</feature>
<sequence length="384" mass="40113">MTPTPAWRRWLLDVAPAVVLCVLGVVEVLVGGLIGAARTQHLVGTVLLTLILVLRRRYPVLVAVATSAVVVAVSLGGEPPDEVAGLVAVVVAAFAAGAYAAPTAGALAATAQSVAMVVAIALDPSDNLANVVPSIVLFIAVPVVVGAAYRRRWLHGLALSERARQAEETREEQARLAVAAERRRIARELHDLVSHTVSVIAVQAEAGHQLLDREPASARAAFVAIADASRSALVELARLLRLLGDDEPGSVTRVDLAPQPDLAQLDALVGRFRAAGLAARLEIEGASRPIDKGIGLSAHQLIQESLTNSLKHSEGGEVVVRLRYHADSLDLDVRDSGTPRGGSGGTGRGLIGMWERVALCGGSLELDVSAGFRIRARLPLAPAA</sequence>
<evidence type="ECO:0000256" key="9">
    <source>
        <dbReference type="SAM" id="Phobius"/>
    </source>
</evidence>
<evidence type="ECO:0000256" key="8">
    <source>
        <dbReference type="ARBA" id="ARBA00023012"/>
    </source>
</evidence>
<dbReference type="SUPFAM" id="SSF55874">
    <property type="entry name" value="ATPase domain of HSP90 chaperone/DNA topoisomerase II/histidine kinase"/>
    <property type="match status" value="1"/>
</dbReference>
<evidence type="ECO:0000256" key="6">
    <source>
        <dbReference type="ARBA" id="ARBA00022777"/>
    </source>
</evidence>
<organism evidence="11 12">
    <name type="scientific">Micromonospora halotolerans</name>
    <dbReference type="NCBI Taxonomy" id="709879"/>
    <lineage>
        <taxon>Bacteria</taxon>
        <taxon>Bacillati</taxon>
        <taxon>Actinomycetota</taxon>
        <taxon>Actinomycetes</taxon>
        <taxon>Micromonosporales</taxon>
        <taxon>Micromonosporaceae</taxon>
        <taxon>Micromonospora</taxon>
    </lineage>
</organism>
<dbReference type="InterPro" id="IPR011712">
    <property type="entry name" value="Sig_transdc_His_kin_sub3_dim/P"/>
</dbReference>
<evidence type="ECO:0000259" key="10">
    <source>
        <dbReference type="SMART" id="SM00387"/>
    </source>
</evidence>
<dbReference type="GO" id="GO:0016301">
    <property type="term" value="F:kinase activity"/>
    <property type="evidence" value="ECO:0007669"/>
    <property type="project" value="UniProtKB-KW"/>
</dbReference>
<dbReference type="Gene3D" id="3.30.565.10">
    <property type="entry name" value="Histidine kinase-like ATPase, C-terminal domain"/>
    <property type="match status" value="1"/>
</dbReference>
<dbReference type="InterPro" id="IPR003594">
    <property type="entry name" value="HATPase_dom"/>
</dbReference>
<dbReference type="Pfam" id="PF02518">
    <property type="entry name" value="HATPase_c"/>
    <property type="match status" value="1"/>
</dbReference>
<dbReference type="Gene3D" id="1.20.5.1930">
    <property type="match status" value="1"/>
</dbReference>
<name>A0ABY9ZV88_9ACTN</name>
<keyword evidence="8" id="KW-0902">Two-component regulatory system</keyword>
<accession>A0ABY9ZV88</accession>
<keyword evidence="9" id="KW-0812">Transmembrane</keyword>
<dbReference type="InterPro" id="IPR055558">
    <property type="entry name" value="DUF7134"/>
</dbReference>
<evidence type="ECO:0000256" key="1">
    <source>
        <dbReference type="ARBA" id="ARBA00000085"/>
    </source>
</evidence>
<protein>
    <recommendedName>
        <fullName evidence="2">histidine kinase</fullName>
        <ecNumber evidence="2">2.7.13.3</ecNumber>
    </recommendedName>
</protein>
<keyword evidence="7" id="KW-0067">ATP-binding</keyword>
<evidence type="ECO:0000256" key="7">
    <source>
        <dbReference type="ARBA" id="ARBA00022840"/>
    </source>
</evidence>
<evidence type="ECO:0000313" key="11">
    <source>
        <dbReference type="EMBL" id="WNM39068.1"/>
    </source>
</evidence>
<dbReference type="Proteomes" id="UP001303001">
    <property type="component" value="Chromosome"/>
</dbReference>
<dbReference type="PANTHER" id="PTHR24421">
    <property type="entry name" value="NITRATE/NITRITE SENSOR PROTEIN NARX-RELATED"/>
    <property type="match status" value="1"/>
</dbReference>
<dbReference type="CDD" id="cd16917">
    <property type="entry name" value="HATPase_UhpB-NarQ-NarX-like"/>
    <property type="match status" value="1"/>
</dbReference>
<dbReference type="EMBL" id="CP134876">
    <property type="protein sequence ID" value="WNM39068.1"/>
    <property type="molecule type" value="Genomic_DNA"/>
</dbReference>
<dbReference type="Pfam" id="PF07730">
    <property type="entry name" value="HisKA_3"/>
    <property type="match status" value="1"/>
</dbReference>
<feature type="domain" description="Histidine kinase/HSP90-like ATPase" evidence="10">
    <location>
        <begin position="293"/>
        <end position="382"/>
    </location>
</feature>
<feature type="transmembrane region" description="Helical" evidence="9">
    <location>
        <begin position="58"/>
        <end position="77"/>
    </location>
</feature>
<keyword evidence="12" id="KW-1185">Reference proteome</keyword>